<evidence type="ECO:0000313" key="3">
    <source>
        <dbReference type="Proteomes" id="UP000014500"/>
    </source>
</evidence>
<proteinExistence type="predicted"/>
<name>T1J4Q0_STRMM</name>
<organism evidence="2 3">
    <name type="scientific">Strigamia maritima</name>
    <name type="common">European centipede</name>
    <name type="synonym">Geophilus maritimus</name>
    <dbReference type="NCBI Taxonomy" id="126957"/>
    <lineage>
        <taxon>Eukaryota</taxon>
        <taxon>Metazoa</taxon>
        <taxon>Ecdysozoa</taxon>
        <taxon>Arthropoda</taxon>
        <taxon>Myriapoda</taxon>
        <taxon>Chilopoda</taxon>
        <taxon>Pleurostigmophora</taxon>
        <taxon>Geophilomorpha</taxon>
        <taxon>Linotaeniidae</taxon>
        <taxon>Strigamia</taxon>
    </lineage>
</organism>
<evidence type="ECO:0000256" key="1">
    <source>
        <dbReference type="SAM" id="MobiDB-lite"/>
    </source>
</evidence>
<reference evidence="2" key="2">
    <citation type="submission" date="2015-02" db="UniProtKB">
        <authorList>
            <consortium name="EnsemblMetazoa"/>
        </authorList>
    </citation>
    <scope>IDENTIFICATION</scope>
</reference>
<feature type="region of interest" description="Disordered" evidence="1">
    <location>
        <begin position="1"/>
        <end position="22"/>
    </location>
</feature>
<protein>
    <submittedName>
        <fullName evidence="2">Uncharacterized protein</fullName>
    </submittedName>
</protein>
<sequence length="65" mass="6974">MAAAGDSRPGRPPKRASLLGMSPSQETLLKLKKARLENGDYSSYENGHIAVGFNELQSVVECVVV</sequence>
<reference evidence="3" key="1">
    <citation type="submission" date="2011-05" db="EMBL/GenBank/DDBJ databases">
        <authorList>
            <person name="Richards S.R."/>
            <person name="Qu J."/>
            <person name="Jiang H."/>
            <person name="Jhangiani S.N."/>
            <person name="Agravi P."/>
            <person name="Goodspeed R."/>
            <person name="Gross S."/>
            <person name="Mandapat C."/>
            <person name="Jackson L."/>
            <person name="Mathew T."/>
            <person name="Pu L."/>
            <person name="Thornton R."/>
            <person name="Saada N."/>
            <person name="Wilczek-Boney K.B."/>
            <person name="Lee S."/>
            <person name="Kovar C."/>
            <person name="Wu Y."/>
            <person name="Scherer S.E."/>
            <person name="Worley K.C."/>
            <person name="Muzny D.M."/>
            <person name="Gibbs R."/>
        </authorList>
    </citation>
    <scope>NUCLEOTIDE SEQUENCE</scope>
    <source>
        <strain evidence="3">Brora</strain>
    </source>
</reference>
<dbReference type="HOGENOM" id="CLU_2852508_0_0_1"/>
<dbReference type="EnsemblMetazoa" id="SMAR008593-RA">
    <property type="protein sequence ID" value="SMAR008593-PA"/>
    <property type="gene ID" value="SMAR008593"/>
</dbReference>
<dbReference type="Proteomes" id="UP000014500">
    <property type="component" value="Unassembled WGS sequence"/>
</dbReference>
<accession>T1J4Q0</accession>
<keyword evidence="3" id="KW-1185">Reference proteome</keyword>
<evidence type="ECO:0000313" key="2">
    <source>
        <dbReference type="EnsemblMetazoa" id="SMAR008593-PA"/>
    </source>
</evidence>
<dbReference type="EMBL" id="JH431846">
    <property type="status" value="NOT_ANNOTATED_CDS"/>
    <property type="molecule type" value="Genomic_DNA"/>
</dbReference>
<dbReference type="AlphaFoldDB" id="T1J4Q0"/>